<proteinExistence type="inferred from homology"/>
<dbReference type="Gene3D" id="2.60.40.200">
    <property type="entry name" value="Superoxide dismutase, copper/zinc binding domain"/>
    <property type="match status" value="1"/>
</dbReference>
<evidence type="ECO:0000259" key="4">
    <source>
        <dbReference type="Pfam" id="PF00080"/>
    </source>
</evidence>
<reference evidence="5 6" key="1">
    <citation type="submission" date="2018-03" db="EMBL/GenBank/DDBJ databases">
        <title>Comparative genomics illustrates the genes involved in a hyperalkaliphilic mechanisms of Serpentinomonas isolated from highly-alkaline calcium-rich serpentinized springs.</title>
        <authorList>
            <person name="Suzuki S."/>
            <person name="Ishii S."/>
            <person name="Walworth N."/>
            <person name="Bird L."/>
            <person name="Kuenen J.G."/>
            <person name="Nealson K.H."/>
        </authorList>
    </citation>
    <scope>NUCLEOTIDE SEQUENCE [LARGE SCALE GENOMIC DNA]</scope>
    <source>
        <strain evidence="5 6">83</strain>
    </source>
</reference>
<dbReference type="InterPro" id="IPR024134">
    <property type="entry name" value="SOD_Cu/Zn_/chaperone"/>
</dbReference>
<comment type="cofactor">
    <cofactor evidence="2">
        <name>Zn(2+)</name>
        <dbReference type="ChEBI" id="CHEBI:29105"/>
    </cofactor>
    <text evidence="2">Binds 1 zinc ion per subunit.</text>
</comment>
<dbReference type="InterPro" id="IPR036423">
    <property type="entry name" value="SOD-like_Cu/Zn_dom_sf"/>
</dbReference>
<feature type="chain" id="PRO_5015419042" description="Superoxide dismutase [Cu-Zn]" evidence="3">
    <location>
        <begin position="27"/>
        <end position="188"/>
    </location>
</feature>
<accession>A0A2S9KHE5</accession>
<evidence type="ECO:0000313" key="5">
    <source>
        <dbReference type="EMBL" id="PRD69870.1"/>
    </source>
</evidence>
<sequence>MTMKYKKTAFLSAALALAALSGCSYLPTQLTPQLPGQQPVAKAMLEPRSGSQVSGKVSFTPVGDKLLVEAYVTGLTPGEHGFHVHEGGDCSAADASGAKGHFNPAGMPHGHHHQMHHSKRHAGDLPNLVADSSGQAYYRAEVTWLKLDGSARGIVGRSVIVHADADDYQSQPAGNSGRRVACGVIKAP</sequence>
<keyword evidence="2" id="KW-0560">Oxidoreductase</keyword>
<dbReference type="GO" id="GO:0005507">
    <property type="term" value="F:copper ion binding"/>
    <property type="evidence" value="ECO:0007669"/>
    <property type="project" value="InterPro"/>
</dbReference>
<comment type="function">
    <text evidence="2">Destroys radicals which are normally produced within the cells and which are toxic to biological systems.</text>
</comment>
<dbReference type="PROSITE" id="PS00087">
    <property type="entry name" value="SOD_CU_ZN_1"/>
    <property type="match status" value="1"/>
</dbReference>
<gene>
    <name evidence="5" type="ORF">C6P61_04020</name>
</gene>
<keyword evidence="6" id="KW-1185">Reference proteome</keyword>
<dbReference type="InterPro" id="IPR018152">
    <property type="entry name" value="SOD_Cu/Zn_BS"/>
</dbReference>
<evidence type="ECO:0000313" key="6">
    <source>
        <dbReference type="Proteomes" id="UP000238326"/>
    </source>
</evidence>
<protein>
    <recommendedName>
        <fullName evidence="2">Superoxide dismutase [Cu-Zn]</fullName>
        <ecNumber evidence="2">1.15.1.1</ecNumber>
    </recommendedName>
</protein>
<comment type="catalytic activity">
    <reaction evidence="2">
        <text>2 superoxide + 2 H(+) = H2O2 + O2</text>
        <dbReference type="Rhea" id="RHEA:20696"/>
        <dbReference type="ChEBI" id="CHEBI:15378"/>
        <dbReference type="ChEBI" id="CHEBI:15379"/>
        <dbReference type="ChEBI" id="CHEBI:16240"/>
        <dbReference type="ChEBI" id="CHEBI:18421"/>
        <dbReference type="EC" id="1.15.1.1"/>
    </reaction>
</comment>
<keyword evidence="3" id="KW-0732">Signal</keyword>
<dbReference type="EC" id="1.15.1.1" evidence="2"/>
<comment type="similarity">
    <text evidence="1 2">Belongs to the Cu-Zn superoxide dismutase family.</text>
</comment>
<dbReference type="PANTHER" id="PTHR10003">
    <property type="entry name" value="SUPEROXIDE DISMUTASE CU-ZN -RELATED"/>
    <property type="match status" value="1"/>
</dbReference>
<name>A0A2S9KHE5_9BURK</name>
<keyword evidence="2" id="KW-0186">Copper</keyword>
<dbReference type="Proteomes" id="UP000238326">
    <property type="component" value="Unassembled WGS sequence"/>
</dbReference>
<keyword evidence="2" id="KW-0479">Metal-binding</keyword>
<dbReference type="GO" id="GO:0004784">
    <property type="term" value="F:superoxide dismutase activity"/>
    <property type="evidence" value="ECO:0007669"/>
    <property type="project" value="UniProtKB-EC"/>
</dbReference>
<dbReference type="CDD" id="cd00305">
    <property type="entry name" value="Cu-Zn_Superoxide_Dismutase"/>
    <property type="match status" value="1"/>
</dbReference>
<dbReference type="InterPro" id="IPR001424">
    <property type="entry name" value="SOD_Cu_Zn_dom"/>
</dbReference>
<dbReference type="EMBL" id="PVLR01000011">
    <property type="protein sequence ID" value="PRD69870.1"/>
    <property type="molecule type" value="Genomic_DNA"/>
</dbReference>
<dbReference type="PROSITE" id="PS51257">
    <property type="entry name" value="PROKAR_LIPOPROTEIN"/>
    <property type="match status" value="1"/>
</dbReference>
<dbReference type="Pfam" id="PF00080">
    <property type="entry name" value="Sod_Cu"/>
    <property type="match status" value="1"/>
</dbReference>
<dbReference type="PROSITE" id="PS00332">
    <property type="entry name" value="SOD_CU_ZN_2"/>
    <property type="match status" value="1"/>
</dbReference>
<comment type="caution">
    <text evidence="5">The sequence shown here is derived from an EMBL/GenBank/DDBJ whole genome shotgun (WGS) entry which is preliminary data.</text>
</comment>
<evidence type="ECO:0000256" key="1">
    <source>
        <dbReference type="ARBA" id="ARBA00010457"/>
    </source>
</evidence>
<organism evidence="5 6">
    <name type="scientific">Malikia spinosa</name>
    <dbReference type="NCBI Taxonomy" id="86180"/>
    <lineage>
        <taxon>Bacteria</taxon>
        <taxon>Pseudomonadati</taxon>
        <taxon>Pseudomonadota</taxon>
        <taxon>Betaproteobacteria</taxon>
        <taxon>Burkholderiales</taxon>
        <taxon>Comamonadaceae</taxon>
        <taxon>Malikia</taxon>
    </lineage>
</organism>
<comment type="cofactor">
    <cofactor evidence="2">
        <name>Cu cation</name>
        <dbReference type="ChEBI" id="CHEBI:23378"/>
    </cofactor>
    <text evidence="2">Binds 1 copper ion per subunit.</text>
</comment>
<feature type="signal peptide" evidence="3">
    <location>
        <begin position="1"/>
        <end position="26"/>
    </location>
</feature>
<keyword evidence="2" id="KW-0862">Zinc</keyword>
<dbReference type="OrthoDB" id="5431326at2"/>
<dbReference type="SUPFAM" id="SSF49329">
    <property type="entry name" value="Cu,Zn superoxide dismutase-like"/>
    <property type="match status" value="1"/>
</dbReference>
<dbReference type="AlphaFoldDB" id="A0A2S9KHE5"/>
<evidence type="ECO:0000256" key="2">
    <source>
        <dbReference type="RuleBase" id="RU000393"/>
    </source>
</evidence>
<evidence type="ECO:0000256" key="3">
    <source>
        <dbReference type="SAM" id="SignalP"/>
    </source>
</evidence>
<feature type="domain" description="Superoxide dismutase copper/zinc binding" evidence="4">
    <location>
        <begin position="53"/>
        <end position="185"/>
    </location>
</feature>